<evidence type="ECO:0000313" key="5">
    <source>
        <dbReference type="Proteomes" id="UP000184031"/>
    </source>
</evidence>
<dbReference type="PANTHER" id="PTHR43639">
    <property type="entry name" value="OXIDOREDUCTASE, SHORT-CHAIN DEHYDROGENASE/REDUCTASE FAMILY (AFU_ORTHOLOGUE AFUA_5G02870)"/>
    <property type="match status" value="1"/>
</dbReference>
<name>A0A1M6Z8M8_9FLAO</name>
<protein>
    <submittedName>
        <fullName evidence="4">3-oxoacyl-[acyl-carrier protein] reductase</fullName>
    </submittedName>
</protein>
<comment type="caution">
    <text evidence="4">The sequence shown here is derived from an EMBL/GenBank/DDBJ whole genome shotgun (WGS) entry which is preliminary data.</text>
</comment>
<organism evidence="4 5">
    <name type="scientific">Flagellimonas taeanensis</name>
    <dbReference type="NCBI Taxonomy" id="1005926"/>
    <lineage>
        <taxon>Bacteria</taxon>
        <taxon>Pseudomonadati</taxon>
        <taxon>Bacteroidota</taxon>
        <taxon>Flavobacteriia</taxon>
        <taxon>Flavobacteriales</taxon>
        <taxon>Flavobacteriaceae</taxon>
        <taxon>Flagellimonas</taxon>
    </lineage>
</organism>
<dbReference type="Gene3D" id="3.40.50.720">
    <property type="entry name" value="NAD(P)-binding Rossmann-like Domain"/>
    <property type="match status" value="1"/>
</dbReference>
<evidence type="ECO:0000256" key="2">
    <source>
        <dbReference type="ARBA" id="ARBA00023002"/>
    </source>
</evidence>
<keyword evidence="2" id="KW-0560">Oxidoreductase</keyword>
<dbReference type="EMBL" id="FRAT01000008">
    <property type="protein sequence ID" value="SHL26787.1"/>
    <property type="molecule type" value="Genomic_DNA"/>
</dbReference>
<gene>
    <name evidence="3" type="ORF">SAMN04487891_1065</name>
    <name evidence="4" type="ORF">SAMN05216293_3116</name>
</gene>
<dbReference type="RefSeq" id="WP_072881531.1">
    <property type="nucleotide sequence ID" value="NZ_FOKU01000006.1"/>
</dbReference>
<comment type="similarity">
    <text evidence="1">Belongs to the short-chain dehydrogenases/reductases (SDR) family.</text>
</comment>
<dbReference type="Pfam" id="PF13561">
    <property type="entry name" value="adh_short_C2"/>
    <property type="match status" value="1"/>
</dbReference>
<evidence type="ECO:0000313" key="4">
    <source>
        <dbReference type="EMBL" id="SHL26787.1"/>
    </source>
</evidence>
<dbReference type="GO" id="GO:0016491">
    <property type="term" value="F:oxidoreductase activity"/>
    <property type="evidence" value="ECO:0007669"/>
    <property type="project" value="UniProtKB-KW"/>
</dbReference>
<dbReference type="InterPro" id="IPR020904">
    <property type="entry name" value="Sc_DH/Rdtase_CS"/>
</dbReference>
<dbReference type="InterPro" id="IPR002347">
    <property type="entry name" value="SDR_fam"/>
</dbReference>
<reference evidence="4 5" key="1">
    <citation type="submission" date="2016-11" db="EMBL/GenBank/DDBJ databases">
        <authorList>
            <person name="Varghese N."/>
            <person name="Submissions S."/>
        </authorList>
    </citation>
    <scope>NUCLEOTIDE SEQUENCE [LARGE SCALE GENOMIC DNA]</scope>
    <source>
        <strain evidence="4 5">CGMCC 1.12174</strain>
        <strain evidence="3 6">DSM 26351</strain>
    </source>
</reference>
<dbReference type="PROSITE" id="PS00061">
    <property type="entry name" value="ADH_SHORT"/>
    <property type="match status" value="1"/>
</dbReference>
<proteinExistence type="inferred from homology"/>
<dbReference type="SUPFAM" id="SSF51735">
    <property type="entry name" value="NAD(P)-binding Rossmann-fold domains"/>
    <property type="match status" value="1"/>
</dbReference>
<sequence>MRFKDKVVLVTGATKNTGVGIAAFFIKEGAKVCINGHSPKSLERGADELRAMGLEGFDQFAADISKEEQVSAMFDYIKVTFGRLDILINNAAQQGLGSTFDSMTSDDFLKVIMVNVFGTFQVSQQATQLMERQEGKGVIINLGSNVSTRAIHNRTAYVTSKGAIDALTRSMAIDLAGKGIRVNTVAPGYIHTDRWKVLPNAEATRRRMNVPLHQEATIADISAAVAFLASDEAKNITGERLVVDGGCSAQHLPMDIDV</sequence>
<accession>A0A1M6Z8M8</accession>
<dbReference type="PRINTS" id="PR00081">
    <property type="entry name" value="GDHRDH"/>
</dbReference>
<dbReference type="FunFam" id="3.40.50.720:FF:000084">
    <property type="entry name" value="Short-chain dehydrogenase reductase"/>
    <property type="match status" value="1"/>
</dbReference>
<evidence type="ECO:0000313" key="3">
    <source>
        <dbReference type="EMBL" id="SFC10910.1"/>
    </source>
</evidence>
<dbReference type="Proteomes" id="UP000184031">
    <property type="component" value="Unassembled WGS sequence"/>
</dbReference>
<dbReference type="InterPro" id="IPR036291">
    <property type="entry name" value="NAD(P)-bd_dom_sf"/>
</dbReference>
<dbReference type="CDD" id="cd05233">
    <property type="entry name" value="SDR_c"/>
    <property type="match status" value="1"/>
</dbReference>
<dbReference type="EMBL" id="FOKU01000006">
    <property type="protein sequence ID" value="SFC10910.1"/>
    <property type="molecule type" value="Genomic_DNA"/>
</dbReference>
<dbReference type="STRING" id="1055723.SAMN05216293_3116"/>
<evidence type="ECO:0000256" key="1">
    <source>
        <dbReference type="ARBA" id="ARBA00006484"/>
    </source>
</evidence>
<dbReference type="OrthoDB" id="597477at2"/>
<dbReference type="AlphaFoldDB" id="A0A1M6Z8M8"/>
<dbReference type="PANTHER" id="PTHR43639:SF1">
    <property type="entry name" value="SHORT-CHAIN DEHYDROGENASE_REDUCTASE FAMILY PROTEIN"/>
    <property type="match status" value="1"/>
</dbReference>
<evidence type="ECO:0000313" key="6">
    <source>
        <dbReference type="Proteomes" id="UP000198940"/>
    </source>
</evidence>
<keyword evidence="6" id="KW-1185">Reference proteome</keyword>
<dbReference type="Proteomes" id="UP000198940">
    <property type="component" value="Unassembled WGS sequence"/>
</dbReference>
<dbReference type="PRINTS" id="PR00080">
    <property type="entry name" value="SDRFAMILY"/>
</dbReference>